<feature type="transmembrane region" description="Helical" evidence="1">
    <location>
        <begin position="61"/>
        <end position="82"/>
    </location>
</feature>
<keyword evidence="3" id="KW-1185">Reference proteome</keyword>
<dbReference type="AlphaFoldDB" id="A0A6B0VP73"/>
<feature type="transmembrane region" description="Helical" evidence="1">
    <location>
        <begin position="109"/>
        <end position="132"/>
    </location>
</feature>
<accession>A0A6B0VP73</accession>
<keyword evidence="1" id="KW-0472">Membrane</keyword>
<reference evidence="2 3" key="1">
    <citation type="submission" date="2020-01" db="EMBL/GenBank/DDBJ databases">
        <title>Natronorubrum sp. JWXQ-INN 674 isolated from Inner Mongolia Autonomous Region of China.</title>
        <authorList>
            <person name="Xue Q."/>
        </authorList>
    </citation>
    <scope>NUCLEOTIDE SEQUENCE [LARGE SCALE GENOMIC DNA]</scope>
    <source>
        <strain evidence="2 3">JWXQ-INN-674</strain>
    </source>
</reference>
<protein>
    <recommendedName>
        <fullName evidence="4">Histidine kinase</fullName>
    </recommendedName>
</protein>
<proteinExistence type="predicted"/>
<dbReference type="OrthoDB" id="204680at2157"/>
<dbReference type="EMBL" id="WUYX01000053">
    <property type="protein sequence ID" value="MXV63621.1"/>
    <property type="molecule type" value="Genomic_DNA"/>
</dbReference>
<evidence type="ECO:0000313" key="2">
    <source>
        <dbReference type="EMBL" id="MXV63621.1"/>
    </source>
</evidence>
<dbReference type="RefSeq" id="WP_160066427.1">
    <property type="nucleotide sequence ID" value="NZ_WUYX01000053.1"/>
</dbReference>
<name>A0A6B0VP73_9EURY</name>
<feature type="transmembrane region" description="Helical" evidence="1">
    <location>
        <begin position="144"/>
        <end position="168"/>
    </location>
</feature>
<dbReference type="Proteomes" id="UP000434101">
    <property type="component" value="Unassembled WGS sequence"/>
</dbReference>
<sequence>MSFQVNSPTTFGIGGSLNWLVGGAVGGAIGSLLFGVLLWLVDPTIISEGIPAIYGLEPAGTAGWLFHLGHGLVLGSIFGLLVTRRPIFGTLMADVETGFIDAMGPGLRLTLAGFVYGLAVWAVLPVIVLPIWMSLGIGDAGFPAFAFGTLVGHLLYGLLLGALFALIVEIAAEAEAVDAPFEEAGDSPRE</sequence>
<keyword evidence="1" id="KW-0812">Transmembrane</keyword>
<gene>
    <name evidence="2" type="ORF">GS429_16455</name>
</gene>
<evidence type="ECO:0000313" key="3">
    <source>
        <dbReference type="Proteomes" id="UP000434101"/>
    </source>
</evidence>
<comment type="caution">
    <text evidence="2">The sequence shown here is derived from an EMBL/GenBank/DDBJ whole genome shotgun (WGS) entry which is preliminary data.</text>
</comment>
<feature type="transmembrane region" description="Helical" evidence="1">
    <location>
        <begin position="20"/>
        <end position="41"/>
    </location>
</feature>
<organism evidence="2 3">
    <name type="scientific">Natronorubrum halalkaliphilum</name>
    <dbReference type="NCBI Taxonomy" id="2691917"/>
    <lineage>
        <taxon>Archaea</taxon>
        <taxon>Methanobacteriati</taxon>
        <taxon>Methanobacteriota</taxon>
        <taxon>Stenosarchaea group</taxon>
        <taxon>Halobacteria</taxon>
        <taxon>Halobacteriales</taxon>
        <taxon>Natrialbaceae</taxon>
        <taxon>Natronorubrum</taxon>
    </lineage>
</organism>
<evidence type="ECO:0008006" key="4">
    <source>
        <dbReference type="Google" id="ProtNLM"/>
    </source>
</evidence>
<evidence type="ECO:0000256" key="1">
    <source>
        <dbReference type="SAM" id="Phobius"/>
    </source>
</evidence>
<keyword evidence="1" id="KW-1133">Transmembrane helix</keyword>